<dbReference type="eggNOG" id="ENOG502QVCV">
    <property type="taxonomic scope" value="Eukaryota"/>
</dbReference>
<reference evidence="7 8" key="1">
    <citation type="journal article" date="2012" name="G3 (Bethesda)">
        <title>Pichia sorbitophila, an interspecies yeast hybrid reveals early steps of genome resolution following polyploidization.</title>
        <authorList>
            <person name="Leh Louis V."/>
            <person name="Despons L."/>
            <person name="Friedrich A."/>
            <person name="Martin T."/>
            <person name="Durrens P."/>
            <person name="Casaregola S."/>
            <person name="Neuveglise C."/>
            <person name="Fairhead C."/>
            <person name="Marck C."/>
            <person name="Cruz J.A."/>
            <person name="Straub M.L."/>
            <person name="Kugler V."/>
            <person name="Sacerdot C."/>
            <person name="Uzunov Z."/>
            <person name="Thierry A."/>
            <person name="Weiss S."/>
            <person name="Bleykasten C."/>
            <person name="De Montigny J."/>
            <person name="Jacques N."/>
            <person name="Jung P."/>
            <person name="Lemaire M."/>
            <person name="Mallet S."/>
            <person name="Morel G."/>
            <person name="Richard G.F."/>
            <person name="Sarkar A."/>
            <person name="Savel G."/>
            <person name="Schacherer J."/>
            <person name="Seret M.L."/>
            <person name="Talla E."/>
            <person name="Samson G."/>
            <person name="Jubin C."/>
            <person name="Poulain J."/>
            <person name="Vacherie B."/>
            <person name="Barbe V."/>
            <person name="Pelletier E."/>
            <person name="Sherman D.J."/>
            <person name="Westhof E."/>
            <person name="Weissenbach J."/>
            <person name="Baret P.V."/>
            <person name="Wincker P."/>
            <person name="Gaillardin C."/>
            <person name="Dujon B."/>
            <person name="Souciet J.L."/>
        </authorList>
    </citation>
    <scope>NUCLEOTIDE SEQUENCE [LARGE SCALE GENOMIC DNA]</scope>
    <source>
        <strain evidence="8">ATCC MYA-4447 / BCRC 22081 / CBS 7064 / NBRC 10061 / NRRL Y-12695</strain>
    </source>
</reference>
<dbReference type="GO" id="GO:0005886">
    <property type="term" value="C:plasma membrane"/>
    <property type="evidence" value="ECO:0007669"/>
    <property type="project" value="TreeGrafter"/>
</dbReference>
<dbReference type="OrthoDB" id="73901at2759"/>
<accession>G8YCD8</accession>
<keyword evidence="4 5" id="KW-0472">Membrane</keyword>
<dbReference type="HOGENOM" id="CLU_093528_0_0_1"/>
<feature type="region of interest" description="Disordered" evidence="6">
    <location>
        <begin position="1"/>
        <end position="27"/>
    </location>
</feature>
<keyword evidence="8" id="KW-1185">Reference proteome</keyword>
<dbReference type="PANTHER" id="PTHR12483:SF27">
    <property type="entry name" value="COPPER TRANSPORT PROTEIN CTR1"/>
    <property type="match status" value="1"/>
</dbReference>
<dbReference type="InParanoid" id="G8YCD8"/>
<evidence type="ECO:0000256" key="6">
    <source>
        <dbReference type="SAM" id="MobiDB-lite"/>
    </source>
</evidence>
<keyword evidence="5" id="KW-0186">Copper</keyword>
<name>G8YCD8_PICSO</name>
<dbReference type="Proteomes" id="UP000005222">
    <property type="component" value="Chromosome J"/>
</dbReference>
<evidence type="ECO:0000256" key="4">
    <source>
        <dbReference type="ARBA" id="ARBA00023136"/>
    </source>
</evidence>
<keyword evidence="2 5" id="KW-0812">Transmembrane</keyword>
<keyword evidence="3 5" id="KW-1133">Transmembrane helix</keyword>
<evidence type="ECO:0000313" key="7">
    <source>
        <dbReference type="EMBL" id="CCE82619.1"/>
    </source>
</evidence>
<keyword evidence="5" id="KW-0813">Transport</keyword>
<dbReference type="PANTHER" id="PTHR12483">
    <property type="entry name" value="SOLUTE CARRIER FAMILY 31 COPPER TRANSPORTERS"/>
    <property type="match status" value="1"/>
</dbReference>
<sequence>MKMDGTSMGSMSSMAPTSSMGSMGSMGSMSSMTMASGSSMSSGDDMGSMSDMGSMGMSMHLYLTTNYKDYPVLFQGLHASNGGEAFGIFLLLFFVGVLVRGIEFLRTYLEQVVWKNPTYVSCHPSGTIRGADPAILRSDTNQMDEENCCSGNKDAVYDAAADKCDSADTFTHKIDSDQQQQHTKLSLASIVIRSVIRLALCILPELFILALMLAAMSFAIVYFFAVALGLGIGKFMFDMITDAIQIKPAGRSGVHV</sequence>
<dbReference type="InterPro" id="IPR007274">
    <property type="entry name" value="Cop_transporter"/>
</dbReference>
<dbReference type="GO" id="GO:0005375">
    <property type="term" value="F:copper ion transmembrane transporter activity"/>
    <property type="evidence" value="ECO:0007669"/>
    <property type="project" value="UniProtKB-UniRule"/>
</dbReference>
<feature type="transmembrane region" description="Helical" evidence="5">
    <location>
        <begin position="85"/>
        <end position="105"/>
    </location>
</feature>
<keyword evidence="5" id="KW-0406">Ion transport</keyword>
<evidence type="ECO:0000313" key="8">
    <source>
        <dbReference type="Proteomes" id="UP000005222"/>
    </source>
</evidence>
<evidence type="ECO:0000256" key="3">
    <source>
        <dbReference type="ARBA" id="ARBA00022989"/>
    </source>
</evidence>
<keyword evidence="5" id="KW-0187">Copper transport</keyword>
<evidence type="ECO:0000256" key="2">
    <source>
        <dbReference type="ARBA" id="ARBA00022692"/>
    </source>
</evidence>
<dbReference type="EMBL" id="FO082050">
    <property type="protein sequence ID" value="CCE82619.1"/>
    <property type="molecule type" value="Genomic_DNA"/>
</dbReference>
<protein>
    <recommendedName>
        <fullName evidence="5">Copper transport protein</fullName>
    </recommendedName>
</protein>
<dbReference type="STRING" id="559304.G8YCD8"/>
<proteinExistence type="inferred from homology"/>
<dbReference type="AlphaFoldDB" id="G8YCD8"/>
<organism evidence="7 8">
    <name type="scientific">Pichia sorbitophila (strain ATCC MYA-4447 / BCRC 22081 / CBS 7064 / NBRC 10061 / NRRL Y-12695)</name>
    <name type="common">Hybrid yeast</name>
    <dbReference type="NCBI Taxonomy" id="559304"/>
    <lineage>
        <taxon>Eukaryota</taxon>
        <taxon>Fungi</taxon>
        <taxon>Dikarya</taxon>
        <taxon>Ascomycota</taxon>
        <taxon>Saccharomycotina</taxon>
        <taxon>Pichiomycetes</taxon>
        <taxon>Debaryomycetaceae</taxon>
        <taxon>Millerozyma</taxon>
    </lineage>
</organism>
<evidence type="ECO:0000256" key="1">
    <source>
        <dbReference type="ARBA" id="ARBA00004141"/>
    </source>
</evidence>
<dbReference type="Pfam" id="PF04145">
    <property type="entry name" value="Ctr"/>
    <property type="match status" value="1"/>
</dbReference>
<dbReference type="OMA" id="YLEEVVW"/>
<gene>
    <name evidence="7" type="primary">Piso0_002351</name>
    <name evidence="7" type="ORF">GNLVRS01_PISO0J10151g</name>
</gene>
<comment type="similarity">
    <text evidence="5">Belongs to the copper transporter (Ctr) (TC 1.A.56) family. SLC31A subfamily.</text>
</comment>
<comment type="subcellular location">
    <subcellularLocation>
        <location evidence="1 5">Membrane</location>
        <topology evidence="1 5">Multi-pass membrane protein</topology>
    </subcellularLocation>
</comment>
<evidence type="ECO:0000256" key="5">
    <source>
        <dbReference type="RuleBase" id="RU367022"/>
    </source>
</evidence>